<feature type="transmembrane region" description="Helical" evidence="1">
    <location>
        <begin position="399"/>
        <end position="418"/>
    </location>
</feature>
<dbReference type="Pfam" id="PF16949">
    <property type="entry name" value="ABC_tran_2"/>
    <property type="match status" value="1"/>
</dbReference>
<protein>
    <recommendedName>
        <fullName evidence="4">ABC transporter permease protein</fullName>
    </recommendedName>
</protein>
<reference evidence="2 3" key="1">
    <citation type="journal article" name="Front. Microbiol.">
        <title>Sugar Metabolism of the First Thermophilic Planctomycete Thermogutta terrifontis: Comparative Genomic and Transcriptomic Approaches.</title>
        <authorList>
            <person name="Elcheninov A.G."/>
            <person name="Menzel P."/>
            <person name="Gudbergsdottir S.R."/>
            <person name="Slesarev A.I."/>
            <person name="Kadnikov V.V."/>
            <person name="Krogh A."/>
            <person name="Bonch-Osmolovskaya E.A."/>
            <person name="Peng X."/>
            <person name="Kublanov I.V."/>
        </authorList>
    </citation>
    <scope>NUCLEOTIDE SEQUENCE [LARGE SCALE GENOMIC DNA]</scope>
    <source>
        <strain evidence="2 3">R1</strain>
    </source>
</reference>
<proteinExistence type="predicted"/>
<keyword evidence="1" id="KW-0472">Membrane</keyword>
<feature type="transmembrane region" description="Helical" evidence="1">
    <location>
        <begin position="370"/>
        <end position="387"/>
    </location>
</feature>
<feature type="transmembrane region" description="Helical" evidence="1">
    <location>
        <begin position="488"/>
        <end position="508"/>
    </location>
</feature>
<sequence>MNDVSMSENQFAAMAERSRFTEPTRENAIALISPRLEAALFRKVLLLTARTLVRQTLSQAWFRVWLVVILGGGLWLGLLALFAEGFQFLETTIPYADLVEQTVRYVFGTFFMALTIMLMISGAILLHSGLFRAPDTAFLMTQPVRFERIFLTKYAETVLLSSWAFIILSTPLLLGYAQVVKADWPFYVAMVPYLVSFVYIPAAGGAFVCLLLARFIPKLRRMLIVVTIVVAVVGLFVLFQWISRLPRNQFLNVQWLERTLDRLSITQFRLLPSWWLASGLLAMAAGNYKDGVMFFLLILANALFLQWCCVQLAGKIYQPAYLALASRLEKRAIRRQNLFDRLVLEEFRGIPLFARQLILKDIRLFRRDPVQWSQLLVFVGLLVFYFLNLRRFYYEQFYFAWVNLVSFLNVAVVALLLTTFTTRFVFPLISLEGPRFWVLGLMPISRRAILWSKLGFALVLCPLPCAVLVFLSDAMLNVEPYVFLAHQWAMFLCCLGLTGIAVGLGARFPNFRAFSAARIASGFGGTVNLVLSTFFILVILVLAALPVHIRMIAESSFLLPTVTARISLSPLVVAWLTYGPVLAGLTTLLTMVVSLYVGMRHFERLEF</sequence>
<keyword evidence="1" id="KW-0812">Transmembrane</keyword>
<dbReference type="AlphaFoldDB" id="A0A286RJT0"/>
<dbReference type="KEGG" id="ttf:THTE_3617"/>
<dbReference type="Proteomes" id="UP000215086">
    <property type="component" value="Chromosome"/>
</dbReference>
<feature type="transmembrane region" description="Helical" evidence="1">
    <location>
        <begin position="158"/>
        <end position="179"/>
    </location>
</feature>
<feature type="transmembrane region" description="Helical" evidence="1">
    <location>
        <begin position="573"/>
        <end position="597"/>
    </location>
</feature>
<feature type="transmembrane region" description="Helical" evidence="1">
    <location>
        <begin position="454"/>
        <end position="476"/>
    </location>
</feature>
<feature type="transmembrane region" description="Helical" evidence="1">
    <location>
        <begin position="103"/>
        <end position="126"/>
    </location>
</feature>
<organism evidence="2 3">
    <name type="scientific">Thermogutta terrifontis</name>
    <dbReference type="NCBI Taxonomy" id="1331910"/>
    <lineage>
        <taxon>Bacteria</taxon>
        <taxon>Pseudomonadati</taxon>
        <taxon>Planctomycetota</taxon>
        <taxon>Planctomycetia</taxon>
        <taxon>Pirellulales</taxon>
        <taxon>Thermoguttaceae</taxon>
        <taxon>Thermogutta</taxon>
    </lineage>
</organism>
<evidence type="ECO:0008006" key="4">
    <source>
        <dbReference type="Google" id="ProtNLM"/>
    </source>
</evidence>
<keyword evidence="3" id="KW-1185">Reference proteome</keyword>
<dbReference type="RefSeq" id="WP_095416054.1">
    <property type="nucleotide sequence ID" value="NZ_CP018477.1"/>
</dbReference>
<feature type="transmembrane region" description="Helical" evidence="1">
    <location>
        <begin position="292"/>
        <end position="314"/>
    </location>
</feature>
<keyword evidence="1" id="KW-1133">Transmembrane helix</keyword>
<dbReference type="EMBL" id="CP018477">
    <property type="protein sequence ID" value="ASV76218.1"/>
    <property type="molecule type" value="Genomic_DNA"/>
</dbReference>
<name>A0A286RJT0_9BACT</name>
<feature type="transmembrane region" description="Helical" evidence="1">
    <location>
        <begin position="191"/>
        <end position="216"/>
    </location>
</feature>
<gene>
    <name evidence="2" type="ORF">THTE_3617</name>
</gene>
<evidence type="ECO:0000313" key="3">
    <source>
        <dbReference type="Proteomes" id="UP000215086"/>
    </source>
</evidence>
<feature type="transmembrane region" description="Helical" evidence="1">
    <location>
        <begin position="223"/>
        <end position="243"/>
    </location>
</feature>
<feature type="transmembrane region" description="Helical" evidence="1">
    <location>
        <begin position="529"/>
        <end position="553"/>
    </location>
</feature>
<evidence type="ECO:0000256" key="1">
    <source>
        <dbReference type="SAM" id="Phobius"/>
    </source>
</evidence>
<feature type="transmembrane region" description="Helical" evidence="1">
    <location>
        <begin position="60"/>
        <end position="83"/>
    </location>
</feature>
<evidence type="ECO:0000313" key="2">
    <source>
        <dbReference type="EMBL" id="ASV76218.1"/>
    </source>
</evidence>
<dbReference type="OrthoDB" id="56319at2"/>
<accession>A0A286RJT0</accession>
<dbReference type="InterPro" id="IPR031599">
    <property type="entry name" value="ABC_tran_2"/>
</dbReference>